<sequence length="167" mass="18891">MTITFKRPMFISGKYLDIYQGEAKIGKMRYWKQGHSHDPKNDVNIAIESNEQTYEILQQTSSIIEGNNWHILDRGIPVADMQSGTLKKIDQIKTQFQDGTTLFIKAEGLFKSGIQLFINQELIGEASPKGLFFNGYYEIKLSDTNVPLDPLLLAGITYAFFSMSNLG</sequence>
<name>A0ABW2UVU6_9BACI</name>
<evidence type="ECO:0000313" key="2">
    <source>
        <dbReference type="Proteomes" id="UP001596620"/>
    </source>
</evidence>
<gene>
    <name evidence="1" type="ORF">ACFQU8_07990</name>
</gene>
<evidence type="ECO:0000313" key="1">
    <source>
        <dbReference type="EMBL" id="MFC7747176.1"/>
    </source>
</evidence>
<dbReference type="Proteomes" id="UP001596620">
    <property type="component" value="Unassembled WGS sequence"/>
</dbReference>
<comment type="caution">
    <text evidence="1">The sequence shown here is derived from an EMBL/GenBank/DDBJ whole genome shotgun (WGS) entry which is preliminary data.</text>
</comment>
<proteinExistence type="predicted"/>
<dbReference type="EMBL" id="JBHTGR010000016">
    <property type="protein sequence ID" value="MFC7747176.1"/>
    <property type="molecule type" value="Genomic_DNA"/>
</dbReference>
<dbReference type="RefSeq" id="WP_382358695.1">
    <property type="nucleotide sequence ID" value="NZ_JBHTGR010000016.1"/>
</dbReference>
<accession>A0ABW2UVU6</accession>
<organism evidence="1 2">
    <name type="scientific">Lentibacillus kimchii</name>
    <dbReference type="NCBI Taxonomy" id="1542911"/>
    <lineage>
        <taxon>Bacteria</taxon>
        <taxon>Bacillati</taxon>
        <taxon>Bacillota</taxon>
        <taxon>Bacilli</taxon>
        <taxon>Bacillales</taxon>
        <taxon>Bacillaceae</taxon>
        <taxon>Lentibacillus</taxon>
    </lineage>
</organism>
<protein>
    <submittedName>
        <fullName evidence="1">Uncharacterized protein</fullName>
    </submittedName>
</protein>
<keyword evidence="2" id="KW-1185">Reference proteome</keyword>
<reference evidence="2" key="1">
    <citation type="journal article" date="2019" name="Int. J. Syst. Evol. Microbiol.">
        <title>The Global Catalogue of Microorganisms (GCM) 10K type strain sequencing project: providing services to taxonomists for standard genome sequencing and annotation.</title>
        <authorList>
            <consortium name="The Broad Institute Genomics Platform"/>
            <consortium name="The Broad Institute Genome Sequencing Center for Infectious Disease"/>
            <person name="Wu L."/>
            <person name="Ma J."/>
        </authorList>
    </citation>
    <scope>NUCLEOTIDE SEQUENCE [LARGE SCALE GENOMIC DNA]</scope>
    <source>
        <strain evidence="2">JCM 30234</strain>
    </source>
</reference>